<protein>
    <recommendedName>
        <fullName evidence="1">Methyltransferase type 11 domain-containing protein</fullName>
    </recommendedName>
</protein>
<sequence>MRNKETGFDPKVYEGYSQVRPIAKIEEERPWNFLEIVQRYIPEGARFLDAGCGNTFKLEELAGSGTPVARFTGFDINQKLLREAQNKSLTSHLNLDLLRADINSPFPFPDQSFDVVTFMLARHNAAEAYRVLKPGGIVIMERVGEGEKREVKVLFGSDKEGPRGYLSEKEEGSLLAEYLGDFKAAGFSILEALSGKWATWVDKKGLLTLLQNTPFVRKFDPAKDAAAVDEAERLFTTEKGIALTQHRLVIVALK</sequence>
<dbReference type="PANTHER" id="PTHR42912">
    <property type="entry name" value="METHYLTRANSFERASE"/>
    <property type="match status" value="1"/>
</dbReference>
<feature type="domain" description="Methyltransferase type 11" evidence="1">
    <location>
        <begin position="48"/>
        <end position="140"/>
    </location>
</feature>
<evidence type="ECO:0000313" key="3">
    <source>
        <dbReference type="Proteomes" id="UP000178313"/>
    </source>
</evidence>
<dbReference type="STRING" id="1802513.A3E46_01180"/>
<gene>
    <name evidence="2" type="ORF">A3E46_01180</name>
</gene>
<reference evidence="2 3" key="1">
    <citation type="journal article" date="2016" name="Nat. Commun.">
        <title>Thousands of microbial genomes shed light on interconnected biogeochemical processes in an aquifer system.</title>
        <authorList>
            <person name="Anantharaman K."/>
            <person name="Brown C.T."/>
            <person name="Hug L.A."/>
            <person name="Sharon I."/>
            <person name="Castelle C.J."/>
            <person name="Probst A.J."/>
            <person name="Thomas B.C."/>
            <person name="Singh A."/>
            <person name="Wilkins M.J."/>
            <person name="Karaoz U."/>
            <person name="Brodie E.L."/>
            <person name="Williams K.H."/>
            <person name="Hubbard S.S."/>
            <person name="Banfield J.F."/>
        </authorList>
    </citation>
    <scope>NUCLEOTIDE SEQUENCE [LARGE SCALE GENOMIC DNA]</scope>
</reference>
<evidence type="ECO:0000313" key="2">
    <source>
        <dbReference type="EMBL" id="OGM56930.1"/>
    </source>
</evidence>
<dbReference type="PANTHER" id="PTHR42912:SF80">
    <property type="entry name" value="METHYLTRANSFERASE DOMAIN-CONTAINING PROTEIN"/>
    <property type="match status" value="1"/>
</dbReference>
<comment type="caution">
    <text evidence="2">The sequence shown here is derived from an EMBL/GenBank/DDBJ whole genome shotgun (WGS) entry which is preliminary data.</text>
</comment>
<organism evidence="2 3">
    <name type="scientific">Candidatus Woesebacteria bacterium RIFCSPHIGHO2_12_FULL_46_16</name>
    <dbReference type="NCBI Taxonomy" id="1802513"/>
    <lineage>
        <taxon>Bacteria</taxon>
        <taxon>Candidatus Woeseibacteriota</taxon>
    </lineage>
</organism>
<dbReference type="Pfam" id="PF08241">
    <property type="entry name" value="Methyltransf_11"/>
    <property type="match status" value="1"/>
</dbReference>
<dbReference type="InterPro" id="IPR029063">
    <property type="entry name" value="SAM-dependent_MTases_sf"/>
</dbReference>
<name>A0A1F8AZ68_9BACT</name>
<accession>A0A1F8AZ68</accession>
<dbReference type="InterPro" id="IPR013216">
    <property type="entry name" value="Methyltransf_11"/>
</dbReference>
<dbReference type="Gene3D" id="3.40.50.150">
    <property type="entry name" value="Vaccinia Virus protein VP39"/>
    <property type="match status" value="1"/>
</dbReference>
<dbReference type="AlphaFoldDB" id="A0A1F8AZ68"/>
<dbReference type="GO" id="GO:0008757">
    <property type="term" value="F:S-adenosylmethionine-dependent methyltransferase activity"/>
    <property type="evidence" value="ECO:0007669"/>
    <property type="project" value="InterPro"/>
</dbReference>
<evidence type="ECO:0000259" key="1">
    <source>
        <dbReference type="Pfam" id="PF08241"/>
    </source>
</evidence>
<dbReference type="SUPFAM" id="SSF53335">
    <property type="entry name" value="S-adenosyl-L-methionine-dependent methyltransferases"/>
    <property type="match status" value="1"/>
</dbReference>
<dbReference type="InterPro" id="IPR050508">
    <property type="entry name" value="Methyltransf_Superfamily"/>
</dbReference>
<dbReference type="Proteomes" id="UP000178313">
    <property type="component" value="Unassembled WGS sequence"/>
</dbReference>
<dbReference type="CDD" id="cd02440">
    <property type="entry name" value="AdoMet_MTases"/>
    <property type="match status" value="1"/>
</dbReference>
<proteinExistence type="predicted"/>
<dbReference type="EMBL" id="MGGZ01000021">
    <property type="protein sequence ID" value="OGM56930.1"/>
    <property type="molecule type" value="Genomic_DNA"/>
</dbReference>